<dbReference type="AlphaFoldDB" id="A0A420XTK2"/>
<keyword evidence="6" id="KW-1185">Reference proteome</keyword>
<name>A0A420XTK2_9ACTN</name>
<dbReference type="PANTHER" id="PTHR22916">
    <property type="entry name" value="GLYCOSYLTRANSFERASE"/>
    <property type="match status" value="1"/>
</dbReference>
<dbReference type="Gene3D" id="3.90.550.10">
    <property type="entry name" value="Spore Coat Polysaccharide Biosynthesis Protein SpsA, Chain A"/>
    <property type="match status" value="1"/>
</dbReference>
<organism evidence="5 6">
    <name type="scientific">Motilibacter peucedani</name>
    <dbReference type="NCBI Taxonomy" id="598650"/>
    <lineage>
        <taxon>Bacteria</taxon>
        <taxon>Bacillati</taxon>
        <taxon>Actinomycetota</taxon>
        <taxon>Actinomycetes</taxon>
        <taxon>Motilibacterales</taxon>
        <taxon>Motilibacteraceae</taxon>
        <taxon>Motilibacter</taxon>
    </lineage>
</organism>
<feature type="domain" description="Glycosyltransferase 2-like" evidence="3">
    <location>
        <begin position="210"/>
        <end position="317"/>
    </location>
</feature>
<reference evidence="5 6" key="1">
    <citation type="submission" date="2018-10" db="EMBL/GenBank/DDBJ databases">
        <title>Genomic Encyclopedia of Archaeal and Bacterial Type Strains, Phase II (KMG-II): from individual species to whole genera.</title>
        <authorList>
            <person name="Goeker M."/>
        </authorList>
    </citation>
    <scope>NUCLEOTIDE SEQUENCE [LARGE SCALE GENOMIC DNA]</scope>
    <source>
        <strain evidence="5 6">RP-AC37</strain>
    </source>
</reference>
<dbReference type="Proteomes" id="UP000281955">
    <property type="component" value="Unassembled WGS sequence"/>
</dbReference>
<sequence>MAKSSLLTVCVVLPPSPTPSPALQQVKRHAKRLARGRVRVLLVEPVVDAVAAAECPSAPGVWRVPLPYDSGALPAYGDTLFETALAELLLREQADVVHLHWSGATTVVPAVERCWLVGVPAIVSIHDDWAPAADAPALTSPVQVVRQMLTMASLVCSPDPATAQRASVANWAPDVRHLSHASGSAPRWEDAYRELAALDEDHSRDRTTLSAVVTTYQRNEELAACLDSLVAQTLPRERFEVVVIDDCSEPSAEPVVRGYEDRLDVTYVRMERNVGIGEARNAGIDASRNDVLAFLDDDDVLAPRYLEELLATYDDGTGEVDAVLAWTGASPRAAASPAGVMAFRGGLYMNYTSFHEGQDLEWGFWWGGRCSIRRTRLGEHRFNVRFCEDTELAYRITQDETLTVRHTRRAVQRVDQGLEPMTLVRRHGRLGQAQAQLAELHPQLVENHPWFQDSTRVRALQSGLPLRPAMNARIATDVTATLELPALRACASGATSLLDLVGHSYGMLGSVENGLGWFAARRAAQARADGRRLRLGIDVASPLLPAFLDWARTAPDEAFPELVLAVPGPGARAAYDTVRALAQEKGGTARLTMERGAAFWAGVDAVLDHRAPEGWTIADGLPLPRGPLDEALNRLFLTDSLLGSFR</sequence>
<dbReference type="EMBL" id="RBWV01000009">
    <property type="protein sequence ID" value="RKS80163.1"/>
    <property type="molecule type" value="Genomic_DNA"/>
</dbReference>
<dbReference type="SUPFAM" id="SSF53448">
    <property type="entry name" value="Nucleotide-diphospho-sugar transferases"/>
    <property type="match status" value="1"/>
</dbReference>
<proteinExistence type="predicted"/>
<feature type="domain" description="Glycosyltransferase subfamily 4-like N-terminal" evidence="4">
    <location>
        <begin position="26"/>
        <end position="168"/>
    </location>
</feature>
<evidence type="ECO:0000313" key="6">
    <source>
        <dbReference type="Proteomes" id="UP000281955"/>
    </source>
</evidence>
<dbReference type="InterPro" id="IPR029044">
    <property type="entry name" value="Nucleotide-diphossugar_trans"/>
</dbReference>
<dbReference type="GO" id="GO:0016757">
    <property type="term" value="F:glycosyltransferase activity"/>
    <property type="evidence" value="ECO:0007669"/>
    <property type="project" value="UniProtKB-KW"/>
</dbReference>
<comment type="caution">
    <text evidence="5">The sequence shown here is derived from an EMBL/GenBank/DDBJ whole genome shotgun (WGS) entry which is preliminary data.</text>
</comment>
<gene>
    <name evidence="5" type="ORF">CLV35_0584</name>
</gene>
<dbReference type="InterPro" id="IPR028098">
    <property type="entry name" value="Glyco_trans_4-like_N"/>
</dbReference>
<evidence type="ECO:0000259" key="3">
    <source>
        <dbReference type="Pfam" id="PF00535"/>
    </source>
</evidence>
<dbReference type="Pfam" id="PF13579">
    <property type="entry name" value="Glyco_trans_4_4"/>
    <property type="match status" value="1"/>
</dbReference>
<evidence type="ECO:0000259" key="4">
    <source>
        <dbReference type="Pfam" id="PF13579"/>
    </source>
</evidence>
<keyword evidence="2 5" id="KW-0808">Transferase</keyword>
<evidence type="ECO:0000256" key="1">
    <source>
        <dbReference type="ARBA" id="ARBA00022676"/>
    </source>
</evidence>
<keyword evidence="1" id="KW-0328">Glycosyltransferase</keyword>
<dbReference type="Pfam" id="PF00535">
    <property type="entry name" value="Glycos_transf_2"/>
    <property type="match status" value="1"/>
</dbReference>
<accession>A0A420XTK2</accession>
<evidence type="ECO:0000256" key="2">
    <source>
        <dbReference type="ARBA" id="ARBA00022679"/>
    </source>
</evidence>
<dbReference type="OrthoDB" id="4120491at2"/>
<dbReference type="InterPro" id="IPR001173">
    <property type="entry name" value="Glyco_trans_2-like"/>
</dbReference>
<dbReference type="InParanoid" id="A0A420XTK2"/>
<evidence type="ECO:0000313" key="5">
    <source>
        <dbReference type="EMBL" id="RKS80163.1"/>
    </source>
</evidence>
<dbReference type="CDD" id="cd00761">
    <property type="entry name" value="Glyco_tranf_GTA_type"/>
    <property type="match status" value="1"/>
</dbReference>
<dbReference type="Gene3D" id="3.40.50.2000">
    <property type="entry name" value="Glycogen Phosphorylase B"/>
    <property type="match status" value="1"/>
</dbReference>
<dbReference type="SUPFAM" id="SSF53756">
    <property type="entry name" value="UDP-Glycosyltransferase/glycogen phosphorylase"/>
    <property type="match status" value="1"/>
</dbReference>
<protein>
    <submittedName>
        <fullName evidence="5">Glycosyl transferase family 4</fullName>
    </submittedName>
</protein>
<dbReference type="RefSeq" id="WP_121191886.1">
    <property type="nucleotide sequence ID" value="NZ_RBWV01000009.1"/>
</dbReference>